<organism evidence="9 10">
    <name type="scientific">Ecytonucleospora hepatopenaei</name>
    <dbReference type="NCBI Taxonomy" id="646526"/>
    <lineage>
        <taxon>Eukaryota</taxon>
        <taxon>Fungi</taxon>
        <taxon>Fungi incertae sedis</taxon>
        <taxon>Microsporidia</taxon>
        <taxon>Enterocytozoonidae</taxon>
        <taxon>Ecytonucleospora</taxon>
    </lineage>
</organism>
<feature type="domain" description="SMC hinge" evidence="8">
    <location>
        <begin position="472"/>
        <end position="585"/>
    </location>
</feature>
<dbReference type="VEuPathDB" id="MicrosporidiaDB:EHP00_522"/>
<evidence type="ECO:0000256" key="5">
    <source>
        <dbReference type="ARBA" id="ARBA00023242"/>
    </source>
</evidence>
<dbReference type="GO" id="GO:0007062">
    <property type="term" value="P:sister chromatid cohesion"/>
    <property type="evidence" value="ECO:0007669"/>
    <property type="project" value="TreeGrafter"/>
</dbReference>
<keyword evidence="6" id="KW-0131">Cell cycle</keyword>
<feature type="coiled-coil region" evidence="7">
    <location>
        <begin position="158"/>
        <end position="203"/>
    </location>
</feature>
<evidence type="ECO:0000256" key="3">
    <source>
        <dbReference type="ARBA" id="ARBA00022776"/>
    </source>
</evidence>
<dbReference type="GO" id="GO:0051301">
    <property type="term" value="P:cell division"/>
    <property type="evidence" value="ECO:0007669"/>
    <property type="project" value="UniProtKB-KW"/>
</dbReference>
<evidence type="ECO:0000256" key="4">
    <source>
        <dbReference type="ARBA" id="ARBA00023054"/>
    </source>
</evidence>
<name>A0A1W0E438_9MICR</name>
<dbReference type="OrthoDB" id="5575062at2759"/>
<dbReference type="EMBL" id="MNPJ01000023">
    <property type="protein sequence ID" value="OQS53996.1"/>
    <property type="molecule type" value="Genomic_DNA"/>
</dbReference>
<dbReference type="GO" id="GO:0008278">
    <property type="term" value="C:cohesin complex"/>
    <property type="evidence" value="ECO:0007669"/>
    <property type="project" value="TreeGrafter"/>
</dbReference>
<comment type="caution">
    <text evidence="9">The sequence shown here is derived from an EMBL/GenBank/DDBJ whole genome shotgun (WGS) entry which is preliminary data.</text>
</comment>
<dbReference type="InterPro" id="IPR036277">
    <property type="entry name" value="SMC_hinge_sf"/>
</dbReference>
<dbReference type="GO" id="GO:0003677">
    <property type="term" value="F:DNA binding"/>
    <property type="evidence" value="ECO:0007669"/>
    <property type="project" value="TreeGrafter"/>
</dbReference>
<dbReference type="InterPro" id="IPR003395">
    <property type="entry name" value="RecF/RecN/SMC_N"/>
</dbReference>
<dbReference type="InterPro" id="IPR010935">
    <property type="entry name" value="SMC_hinge"/>
</dbReference>
<feature type="coiled-coil region" evidence="7">
    <location>
        <begin position="331"/>
        <end position="443"/>
    </location>
</feature>
<dbReference type="SUPFAM" id="SSF75553">
    <property type="entry name" value="Smc hinge domain"/>
    <property type="match status" value="1"/>
</dbReference>
<dbReference type="Gene3D" id="1.20.1060.20">
    <property type="match status" value="1"/>
</dbReference>
<dbReference type="Pfam" id="PF02463">
    <property type="entry name" value="SMC_N"/>
    <property type="match status" value="1"/>
</dbReference>
<evidence type="ECO:0000313" key="9">
    <source>
        <dbReference type="EMBL" id="OQS53996.1"/>
    </source>
</evidence>
<keyword evidence="4 7" id="KW-0175">Coiled coil</keyword>
<dbReference type="Pfam" id="PF06470">
    <property type="entry name" value="SMC_hinge"/>
    <property type="match status" value="1"/>
</dbReference>
<dbReference type="PANTHER" id="PTHR18937:SF12">
    <property type="entry name" value="STRUCTURAL MAINTENANCE OF CHROMOSOMES PROTEIN"/>
    <property type="match status" value="1"/>
</dbReference>
<dbReference type="Gene3D" id="3.40.50.300">
    <property type="entry name" value="P-loop containing nucleotide triphosphate hydrolases"/>
    <property type="match status" value="2"/>
</dbReference>
<feature type="coiled-coil region" evidence="7">
    <location>
        <begin position="681"/>
        <end position="715"/>
    </location>
</feature>
<keyword evidence="3" id="KW-0498">Mitosis</keyword>
<dbReference type="SUPFAM" id="SSF52540">
    <property type="entry name" value="P-loop containing nucleoside triphosphate hydrolases"/>
    <property type="match status" value="1"/>
</dbReference>
<proteinExistence type="predicted"/>
<keyword evidence="2" id="KW-0132">Cell division</keyword>
<dbReference type="STRING" id="646526.A0A1W0E438"/>
<evidence type="ECO:0000256" key="7">
    <source>
        <dbReference type="SAM" id="Coils"/>
    </source>
</evidence>
<evidence type="ECO:0000256" key="6">
    <source>
        <dbReference type="ARBA" id="ARBA00023306"/>
    </source>
</evidence>
<gene>
    <name evidence="9" type="primary">SMC1</name>
    <name evidence="9" type="ORF">EHP00_522</name>
</gene>
<dbReference type="Proteomes" id="UP000192758">
    <property type="component" value="Unassembled WGS sequence"/>
</dbReference>
<dbReference type="InterPro" id="IPR024704">
    <property type="entry name" value="SMC"/>
</dbReference>
<dbReference type="Gene3D" id="3.30.70.1620">
    <property type="match status" value="1"/>
</dbReference>
<dbReference type="PIRSF" id="PIRSF005719">
    <property type="entry name" value="SMC"/>
    <property type="match status" value="1"/>
</dbReference>
<dbReference type="GO" id="GO:0016887">
    <property type="term" value="F:ATP hydrolysis activity"/>
    <property type="evidence" value="ECO:0007669"/>
    <property type="project" value="InterPro"/>
</dbReference>
<keyword evidence="5" id="KW-0539">Nucleus</keyword>
<dbReference type="InterPro" id="IPR027417">
    <property type="entry name" value="P-loop_NTPase"/>
</dbReference>
<keyword evidence="10" id="KW-1185">Reference proteome</keyword>
<evidence type="ECO:0000256" key="2">
    <source>
        <dbReference type="ARBA" id="ARBA00022618"/>
    </source>
</evidence>
<dbReference type="PANTHER" id="PTHR18937">
    <property type="entry name" value="STRUCTURAL MAINTENANCE OF CHROMOSOMES SMC FAMILY MEMBER"/>
    <property type="match status" value="1"/>
</dbReference>
<dbReference type="GO" id="GO:0005634">
    <property type="term" value="C:nucleus"/>
    <property type="evidence" value="ECO:0007669"/>
    <property type="project" value="UniProtKB-SubCell"/>
</dbReference>
<dbReference type="SMART" id="SM00968">
    <property type="entry name" value="SMC_hinge"/>
    <property type="match status" value="1"/>
</dbReference>
<reference evidence="9 10" key="1">
    <citation type="journal article" date="2017" name="Environ. Microbiol.">
        <title>Decay of the glycolytic pathway and adaptation to intranuclear parasitism within Enterocytozoonidae microsporidia.</title>
        <authorList>
            <person name="Wiredu Boakye D."/>
            <person name="Jaroenlak P."/>
            <person name="Prachumwat A."/>
            <person name="Williams T.A."/>
            <person name="Bateman K.S."/>
            <person name="Itsathitphaisarn O."/>
            <person name="Sritunyalucksana K."/>
            <person name="Paszkiewicz K.H."/>
            <person name="Moore K.A."/>
            <person name="Stentiford G.D."/>
            <person name="Williams B.A."/>
        </authorList>
    </citation>
    <scope>NUCLEOTIDE SEQUENCE [LARGE SCALE GENOMIC DNA]</scope>
    <source>
        <strain evidence="9 10">TH1</strain>
    </source>
</reference>
<evidence type="ECO:0000256" key="1">
    <source>
        <dbReference type="ARBA" id="ARBA00004123"/>
    </source>
</evidence>
<sequence length="1090" mass="127030">MKLEKVIVKNFKSYVGEYLLGPFDNFTCIIGPNGSGKSNILDAITFALNVNIQHLRVNHATEFVSVGQEECFVNLYINVDGGLKVFSKTFNAKKHNYVYKVNECQKSSKQYTLELEKLNIFSKIRNFIIYQGMLINSKMDLFQAIENISGSINFKEEYDKLKENYVACNKELQQKQERKKDILNDLNEANDAKEKEVQFVKNMNALEELKGKMFVYEIASKLKNSKRIEDLSAMYRKESEKIINNPEYDSLNQEILCLKQKSTQQFQAIFEMETEIKCIRSDDLKARKNNEKELGEEISNIKKNLERLRPQIDYQKYNPTISFEECKNTFLNELEQAKIVYNEQTENYQKEESKLMLDNFEAVAKKEECLMEIKKYKEKKERLIKENKRIEIENKNKKEQILKIERQIVDLTQKASPDALEQLKSLDKEIVGLENNLNDITKEILLFKAKNVVNKNEIFVSNVIENLKAVNPGVLGSVSSLIKPSQKKFEIPIAVLMQKHANSVIVENEDVALECILYLKETKSCKLTFLTLNKFKVNTDVVVGDDMFLNPLNCIVCDNKYLGVAQFLFHAKVIAENSNFENKNIGNFKAIATLNGILYQQNGLITGGNITTNKFEENKISELTMERTKIINKIKNLKTKKDGFTGINFILEKIKELEKTKNEIVFEKLHEIEECLKDVDVLNLEATLMKFSENLKEFEYERQFVRENMRKKEKELILPILRKTGFNSVCEFTTSLKEDEKRFDLEEKLHVLEQKYAEILKINAEKSNEKENFNKALELEKKLHLMQQEFEINKQTLKAKEFDFKEFLHKLEIAKNKLFNISLSKSKNEEEINDILNFCRLETDFSSIDEITSTNLYKEIENKNEVMLLRDLNDLKKEKNRLESCLSNNATLHIKDNSLEAKYLKFNREFEFAKESAQRAKEHFNEIAVERKKLFDVYFEKLQRKINEIYKKLAYVNTECRDDENECAKVVKEGDIFSPGNKVKFYVVPPGKGYCEFTELSGGERSLAALSFLFALQKTPPFYVLDEVDAALDRKNVENLVNYIKNEATTKQFIVISLKDYFFKEADGLLGVYKDQAQNRSRILTYKLVN</sequence>
<dbReference type="AlphaFoldDB" id="A0A1W0E438"/>
<evidence type="ECO:0000259" key="8">
    <source>
        <dbReference type="SMART" id="SM00968"/>
    </source>
</evidence>
<dbReference type="GO" id="GO:0005524">
    <property type="term" value="F:ATP binding"/>
    <property type="evidence" value="ECO:0007669"/>
    <property type="project" value="InterPro"/>
</dbReference>
<accession>A0A1W0E438</accession>
<evidence type="ECO:0000313" key="10">
    <source>
        <dbReference type="Proteomes" id="UP000192758"/>
    </source>
</evidence>
<comment type="subcellular location">
    <subcellularLocation>
        <location evidence="1">Nucleus</location>
    </subcellularLocation>
</comment>
<protein>
    <submittedName>
        <fullName evidence="9">SMC1</fullName>
    </submittedName>
</protein>